<dbReference type="SUPFAM" id="SSF48264">
    <property type="entry name" value="Cytochrome P450"/>
    <property type="match status" value="1"/>
</dbReference>
<keyword evidence="3" id="KW-0560">Oxidoreductase</keyword>
<dbReference type="InterPro" id="IPR002401">
    <property type="entry name" value="Cyt_P450_E_grp-I"/>
</dbReference>
<dbReference type="GO" id="GO:0020037">
    <property type="term" value="F:heme binding"/>
    <property type="evidence" value="ECO:0007669"/>
    <property type="project" value="InterPro"/>
</dbReference>
<dbReference type="EMBL" id="JAADYS010001065">
    <property type="protein sequence ID" value="KAF4465265.1"/>
    <property type="molecule type" value="Genomic_DNA"/>
</dbReference>
<dbReference type="Proteomes" id="UP000554235">
    <property type="component" value="Unassembled WGS sequence"/>
</dbReference>
<keyword evidence="6" id="KW-1133">Transmembrane helix</keyword>
<feature type="binding site" description="axial binding residue" evidence="5">
    <location>
        <position position="496"/>
    </location>
    <ligand>
        <name>heme</name>
        <dbReference type="ChEBI" id="CHEBI:30413"/>
    </ligand>
    <ligandPart>
        <name>Fe</name>
        <dbReference type="ChEBI" id="CHEBI:18248"/>
    </ligandPart>
</feature>
<feature type="transmembrane region" description="Helical" evidence="6">
    <location>
        <begin position="34"/>
        <end position="53"/>
    </location>
</feature>
<comment type="similarity">
    <text evidence="1">Belongs to the cytochrome P450 family.</text>
</comment>
<dbReference type="PRINTS" id="PR00463">
    <property type="entry name" value="EP450I"/>
</dbReference>
<sequence length="583" mass="65622">MAMALNTSAHTTFPSFFSAIENHVNKTAWSSFSVNVYSTCAALIAFTLVGYFLSQDRSKARVPGPPGLPIFGSIFELRNGHAKMLEKWKNCYGDIFRIWIGNQPVLVLNSRAAVSKTLVRQGAAFQSRPEWNIWHGTFVHSADTGGVLTLGTSKWSDDISRLRKAVSPVTSPRALSTYNEYPTKRYNQLMQTLSNLGSKPRDLGYFWWSTTIGLGTDQLVGHVHDDETVKLICNTEINIFRLRSLGHPLHDWVPILSLCRTLVGGFEFCLRRIVDSLGFKFPRLFSSEAEDKASMLRQNQAKYCKSQLSGLIERLEQGDERPSQLGDLFRSLPERLSAYEEYLLMTTLSGSGMATGTILTWLTGYLASHPEIQAKAHQEIHDVYKGESPDPHDTNRVEYIKALALEAGRFWTPVRLGFFRETQQDARIDEYHIPKGTMVVYNSFQINRDPTGYDFPDSFIPERWINGHHGRTDTVGNVGDSIGVPHMGHGAGRRLCLGISNVNKSLYGILVLVLYHFRLERAELDDEGMREVFPSFRACGQSSHDMDPVKDQVFSCDAQAVPRATGVRVIPRDPEKLAHWMKV</sequence>
<accession>A0A8H4L8Y5</accession>
<evidence type="ECO:0000313" key="8">
    <source>
        <dbReference type="Proteomes" id="UP000554235"/>
    </source>
</evidence>
<name>A0A8H4L8Y5_9HYPO</name>
<evidence type="ECO:0000256" key="5">
    <source>
        <dbReference type="PIRSR" id="PIRSR602401-1"/>
    </source>
</evidence>
<dbReference type="InterPro" id="IPR036396">
    <property type="entry name" value="Cyt_P450_sf"/>
</dbReference>
<reference evidence="7 8" key="1">
    <citation type="submission" date="2020-01" db="EMBL/GenBank/DDBJ databases">
        <title>Identification and distribution of gene clusters putatively required for synthesis of sphingolipid metabolism inhibitors in phylogenetically diverse species of the filamentous fungus Fusarium.</title>
        <authorList>
            <person name="Kim H.-S."/>
            <person name="Busman M."/>
            <person name="Brown D.W."/>
            <person name="Divon H."/>
            <person name="Uhlig S."/>
            <person name="Proctor R.H."/>
        </authorList>
    </citation>
    <scope>NUCLEOTIDE SEQUENCE [LARGE SCALE GENOMIC DNA]</scope>
    <source>
        <strain evidence="7 8">NRRL 20459</strain>
    </source>
</reference>
<dbReference type="Gene3D" id="1.10.630.10">
    <property type="entry name" value="Cytochrome P450"/>
    <property type="match status" value="1"/>
</dbReference>
<keyword evidence="6" id="KW-0812">Transmembrane</keyword>
<gene>
    <name evidence="7" type="ORF">FALBO_7890</name>
</gene>
<organism evidence="7 8">
    <name type="scientific">Fusarium albosuccineum</name>
    <dbReference type="NCBI Taxonomy" id="1237068"/>
    <lineage>
        <taxon>Eukaryota</taxon>
        <taxon>Fungi</taxon>
        <taxon>Dikarya</taxon>
        <taxon>Ascomycota</taxon>
        <taxon>Pezizomycotina</taxon>
        <taxon>Sordariomycetes</taxon>
        <taxon>Hypocreomycetidae</taxon>
        <taxon>Hypocreales</taxon>
        <taxon>Nectriaceae</taxon>
        <taxon>Fusarium</taxon>
        <taxon>Fusarium decemcellulare species complex</taxon>
    </lineage>
</organism>
<dbReference type="GO" id="GO:0016705">
    <property type="term" value="F:oxidoreductase activity, acting on paired donors, with incorporation or reduction of molecular oxygen"/>
    <property type="evidence" value="ECO:0007669"/>
    <property type="project" value="InterPro"/>
</dbReference>
<dbReference type="AlphaFoldDB" id="A0A8H4L8Y5"/>
<evidence type="ECO:0000313" key="7">
    <source>
        <dbReference type="EMBL" id="KAF4465265.1"/>
    </source>
</evidence>
<evidence type="ECO:0000256" key="1">
    <source>
        <dbReference type="ARBA" id="ARBA00010617"/>
    </source>
</evidence>
<dbReference type="GO" id="GO:0004497">
    <property type="term" value="F:monooxygenase activity"/>
    <property type="evidence" value="ECO:0007669"/>
    <property type="project" value="InterPro"/>
</dbReference>
<evidence type="ECO:0000256" key="4">
    <source>
        <dbReference type="ARBA" id="ARBA00023004"/>
    </source>
</evidence>
<protein>
    <submittedName>
        <fullName evidence="7">Cytochrome P450</fullName>
    </submittedName>
</protein>
<dbReference type="GO" id="GO:0005506">
    <property type="term" value="F:iron ion binding"/>
    <property type="evidence" value="ECO:0007669"/>
    <property type="project" value="InterPro"/>
</dbReference>
<comment type="caution">
    <text evidence="7">The sequence shown here is derived from an EMBL/GenBank/DDBJ whole genome shotgun (WGS) entry which is preliminary data.</text>
</comment>
<keyword evidence="4 5" id="KW-0408">Iron</keyword>
<evidence type="ECO:0000256" key="6">
    <source>
        <dbReference type="SAM" id="Phobius"/>
    </source>
</evidence>
<dbReference type="PANTHER" id="PTHR46300">
    <property type="entry name" value="P450, PUTATIVE (EUROFUNG)-RELATED-RELATED"/>
    <property type="match status" value="1"/>
</dbReference>
<dbReference type="OrthoDB" id="1055148at2759"/>
<comment type="cofactor">
    <cofactor evidence="5">
        <name>heme</name>
        <dbReference type="ChEBI" id="CHEBI:30413"/>
    </cofactor>
</comment>
<proteinExistence type="inferred from homology"/>
<dbReference type="InterPro" id="IPR050364">
    <property type="entry name" value="Cytochrome_P450_fung"/>
</dbReference>
<keyword evidence="8" id="KW-1185">Reference proteome</keyword>
<evidence type="ECO:0000256" key="2">
    <source>
        <dbReference type="ARBA" id="ARBA00022723"/>
    </source>
</evidence>
<evidence type="ECO:0000256" key="3">
    <source>
        <dbReference type="ARBA" id="ARBA00023002"/>
    </source>
</evidence>
<dbReference type="InterPro" id="IPR001128">
    <property type="entry name" value="Cyt_P450"/>
</dbReference>
<keyword evidence="5" id="KW-0349">Heme</keyword>
<keyword evidence="2 5" id="KW-0479">Metal-binding</keyword>
<keyword evidence="6" id="KW-0472">Membrane</keyword>
<dbReference type="Pfam" id="PF00067">
    <property type="entry name" value="p450"/>
    <property type="match status" value="2"/>
</dbReference>
<dbReference type="PANTHER" id="PTHR46300:SF6">
    <property type="entry name" value="CYTOCHROME P450 2C30"/>
    <property type="match status" value="1"/>
</dbReference>